<dbReference type="Proteomes" id="UP000019277">
    <property type="component" value="Unassembled WGS sequence"/>
</dbReference>
<name>W7IYJ9_9PSEU</name>
<dbReference type="RefSeq" id="WP_035282457.1">
    <property type="nucleotide sequence ID" value="NZ_AYXG01000099.1"/>
</dbReference>
<dbReference type="EMBL" id="AYXG01000099">
    <property type="protein sequence ID" value="EWC61957.1"/>
    <property type="molecule type" value="Genomic_DNA"/>
</dbReference>
<keyword evidence="3" id="KW-1185">Reference proteome</keyword>
<evidence type="ECO:0000313" key="2">
    <source>
        <dbReference type="EMBL" id="EWC61957.1"/>
    </source>
</evidence>
<accession>W7IYJ9</accession>
<sequence>MTMIGSGLVATVLVVDGAGSVLVVARNGSLELPSGVVRVGEAVVEAAARVVAEQTGVAVGDVEVEGLDGEEEFSVLLRARPAGGDVAGGGRWVAVGEPGGEMAGVRVRRWGV</sequence>
<dbReference type="Gene3D" id="3.90.79.10">
    <property type="entry name" value="Nucleoside Triphosphate Pyrophosphohydrolase"/>
    <property type="match status" value="1"/>
</dbReference>
<dbReference type="AlphaFoldDB" id="W7IYJ9"/>
<evidence type="ECO:0000259" key="1">
    <source>
        <dbReference type="Pfam" id="PF00293"/>
    </source>
</evidence>
<dbReference type="InterPro" id="IPR015797">
    <property type="entry name" value="NUDIX_hydrolase-like_dom_sf"/>
</dbReference>
<proteinExistence type="predicted"/>
<evidence type="ECO:0000313" key="3">
    <source>
        <dbReference type="Proteomes" id="UP000019277"/>
    </source>
</evidence>
<protein>
    <recommendedName>
        <fullName evidence="1">Nudix hydrolase domain-containing protein</fullName>
    </recommendedName>
</protein>
<dbReference type="SUPFAM" id="SSF55811">
    <property type="entry name" value="Nudix"/>
    <property type="match status" value="1"/>
</dbReference>
<dbReference type="Pfam" id="PF00293">
    <property type="entry name" value="NUDIX"/>
    <property type="match status" value="1"/>
</dbReference>
<dbReference type="InterPro" id="IPR000086">
    <property type="entry name" value="NUDIX_hydrolase_dom"/>
</dbReference>
<comment type="caution">
    <text evidence="2">The sequence shown here is derived from an EMBL/GenBank/DDBJ whole genome shotgun (WGS) entry which is preliminary data.</text>
</comment>
<feature type="domain" description="Nudix hydrolase" evidence="1">
    <location>
        <begin position="9"/>
        <end position="87"/>
    </location>
</feature>
<reference evidence="2 3" key="1">
    <citation type="journal article" date="2014" name="Genome Announc.">
        <title>Draft Genome Sequence of the Antitrypanosomally Active Sponge-Associated Bacterium Actinokineospora sp. Strain EG49.</title>
        <authorList>
            <person name="Harjes J."/>
            <person name="Ryu T."/>
            <person name="Abdelmohsen U.R."/>
            <person name="Moitinho-Silva L."/>
            <person name="Horn H."/>
            <person name="Ravasi T."/>
            <person name="Hentschel U."/>
        </authorList>
    </citation>
    <scope>NUCLEOTIDE SEQUENCE [LARGE SCALE GENOMIC DNA]</scope>
    <source>
        <strain evidence="2 3">EG49</strain>
    </source>
</reference>
<gene>
    <name evidence="2" type="ORF">UO65_2781</name>
</gene>
<organism evidence="2 3">
    <name type="scientific">Actinokineospora spheciospongiae</name>
    <dbReference type="NCBI Taxonomy" id="909613"/>
    <lineage>
        <taxon>Bacteria</taxon>
        <taxon>Bacillati</taxon>
        <taxon>Actinomycetota</taxon>
        <taxon>Actinomycetes</taxon>
        <taxon>Pseudonocardiales</taxon>
        <taxon>Pseudonocardiaceae</taxon>
        <taxon>Actinokineospora</taxon>
    </lineage>
</organism>